<dbReference type="PROSITE" id="PS51257">
    <property type="entry name" value="PROKAR_LIPOPROTEIN"/>
    <property type="match status" value="1"/>
</dbReference>
<evidence type="ECO:0000313" key="6">
    <source>
        <dbReference type="EMBL" id="SFE58208.1"/>
    </source>
</evidence>
<dbReference type="InterPro" id="IPR001638">
    <property type="entry name" value="Solute-binding_3/MltF_N"/>
</dbReference>
<dbReference type="CDD" id="cd13710">
    <property type="entry name" value="PBP2_TcyK"/>
    <property type="match status" value="1"/>
</dbReference>
<organism evidence="6 7">
    <name type="scientific">Alteribacillus iranensis</name>
    <dbReference type="NCBI Taxonomy" id="930128"/>
    <lineage>
        <taxon>Bacteria</taxon>
        <taxon>Bacillati</taxon>
        <taxon>Bacillota</taxon>
        <taxon>Bacilli</taxon>
        <taxon>Bacillales</taxon>
        <taxon>Bacillaceae</taxon>
        <taxon>Alteribacillus</taxon>
    </lineage>
</organism>
<dbReference type="AlphaFoldDB" id="A0A1I2BQT0"/>
<dbReference type="EMBL" id="FONT01000002">
    <property type="protein sequence ID" value="SFE58208.1"/>
    <property type="molecule type" value="Genomic_DNA"/>
</dbReference>
<dbReference type="Proteomes" id="UP000199516">
    <property type="component" value="Unassembled WGS sequence"/>
</dbReference>
<dbReference type="SMART" id="SM00062">
    <property type="entry name" value="PBPb"/>
    <property type="match status" value="1"/>
</dbReference>
<proteinExistence type="predicted"/>
<keyword evidence="7" id="KW-1185">Reference proteome</keyword>
<keyword evidence="1 4" id="KW-0732">Signal</keyword>
<feature type="signal peptide" evidence="4">
    <location>
        <begin position="1"/>
        <end position="23"/>
    </location>
</feature>
<feature type="chain" id="PRO_5039191214" evidence="4">
    <location>
        <begin position="24"/>
        <end position="278"/>
    </location>
</feature>
<dbReference type="STRING" id="930128.SAMN05192532_102442"/>
<keyword evidence="3" id="KW-0449">Lipoprotein</keyword>
<protein>
    <submittedName>
        <fullName evidence="6">Amino acid ABC transporter substrate-binding protein, PAAT family</fullName>
    </submittedName>
</protein>
<feature type="domain" description="Solute-binding protein family 3/N-terminal" evidence="5">
    <location>
        <begin position="33"/>
        <end position="262"/>
    </location>
</feature>
<evidence type="ECO:0000256" key="1">
    <source>
        <dbReference type="ARBA" id="ARBA00022729"/>
    </source>
</evidence>
<dbReference type="PANTHER" id="PTHR35936:SF19">
    <property type="entry name" value="AMINO-ACID-BINDING PROTEIN YXEM-RELATED"/>
    <property type="match status" value="1"/>
</dbReference>
<dbReference type="OrthoDB" id="8613538at2"/>
<accession>A0A1I2BQT0</accession>
<dbReference type="RefSeq" id="WP_091659010.1">
    <property type="nucleotide sequence ID" value="NZ_FONT01000002.1"/>
</dbReference>
<reference evidence="6 7" key="1">
    <citation type="submission" date="2016-10" db="EMBL/GenBank/DDBJ databases">
        <authorList>
            <person name="de Groot N.N."/>
        </authorList>
    </citation>
    <scope>NUCLEOTIDE SEQUENCE [LARGE SCALE GENOMIC DNA]</scope>
    <source>
        <strain evidence="6 7">DSM 23995</strain>
    </source>
</reference>
<evidence type="ECO:0000256" key="3">
    <source>
        <dbReference type="ARBA" id="ARBA00023288"/>
    </source>
</evidence>
<name>A0A1I2BQT0_9BACI</name>
<evidence type="ECO:0000256" key="4">
    <source>
        <dbReference type="SAM" id="SignalP"/>
    </source>
</evidence>
<keyword evidence="2" id="KW-0564">Palmitate</keyword>
<gene>
    <name evidence="6" type="ORF">SAMN05192532_102442</name>
</gene>
<dbReference type="Gene3D" id="3.40.190.10">
    <property type="entry name" value="Periplasmic binding protein-like II"/>
    <property type="match status" value="2"/>
</dbReference>
<evidence type="ECO:0000313" key="7">
    <source>
        <dbReference type="Proteomes" id="UP000199516"/>
    </source>
</evidence>
<dbReference type="Pfam" id="PF00497">
    <property type="entry name" value="SBP_bac_3"/>
    <property type="match status" value="1"/>
</dbReference>
<evidence type="ECO:0000259" key="5">
    <source>
        <dbReference type="SMART" id="SM00062"/>
    </source>
</evidence>
<dbReference type="PANTHER" id="PTHR35936">
    <property type="entry name" value="MEMBRANE-BOUND LYTIC MUREIN TRANSGLYCOSYLASE F"/>
    <property type="match status" value="1"/>
</dbReference>
<sequence>MKAIRILFVMVVLSVLMSGCSGVQGTANDGKEIIQVAVSAEVNPPFLRNDENNEPTGYDIEYLKAVDERLPQYEFKYVWGEEESNLIGVGAGKFDMAINWFFSNPEREEKFLYPETPYGYSMTGLIVHKDTNNIESLDDMTDKELAPVSASGGLRSILNAYNEQNDPPIPLTTVDNPSNENNLKRVESGRSDAVFLNITTFEAIQKNLQLDLKVGGIVSKEPVYVVFQPDHEELAEEINHVTEELIEDGTLPELAEKWFGVNFFDDLEDISVEGFQYE</sequence>
<dbReference type="SUPFAM" id="SSF53850">
    <property type="entry name" value="Periplasmic binding protein-like II"/>
    <property type="match status" value="1"/>
</dbReference>
<evidence type="ECO:0000256" key="2">
    <source>
        <dbReference type="ARBA" id="ARBA00023139"/>
    </source>
</evidence>